<proteinExistence type="predicted"/>
<name>A0A1I5EUK1_9CLOT</name>
<evidence type="ECO:0000313" key="2">
    <source>
        <dbReference type="Proteomes" id="UP000181899"/>
    </source>
</evidence>
<dbReference type="Proteomes" id="UP000181899">
    <property type="component" value="Unassembled WGS sequence"/>
</dbReference>
<gene>
    <name evidence="1" type="ORF">SAMN04488695_12123</name>
</gene>
<accession>A0A1I5EUK1</accession>
<protein>
    <submittedName>
        <fullName evidence="1">Uncharacterized protein</fullName>
    </submittedName>
</protein>
<dbReference type="RefSeq" id="WP_074913236.1">
    <property type="nucleotide sequence ID" value="NZ_FOVK01000021.1"/>
</dbReference>
<dbReference type="OrthoDB" id="2972100at2"/>
<evidence type="ECO:0000313" key="1">
    <source>
        <dbReference type="EMBL" id="SFO15184.1"/>
    </source>
</evidence>
<keyword evidence="2" id="KW-1185">Reference proteome</keyword>
<dbReference type="AlphaFoldDB" id="A0A1I5EUK1"/>
<organism evidence="1 2">
    <name type="scientific">Proteiniclasticum ruminis</name>
    <dbReference type="NCBI Taxonomy" id="398199"/>
    <lineage>
        <taxon>Bacteria</taxon>
        <taxon>Bacillati</taxon>
        <taxon>Bacillota</taxon>
        <taxon>Clostridia</taxon>
        <taxon>Eubacteriales</taxon>
        <taxon>Clostridiaceae</taxon>
        <taxon>Proteiniclasticum</taxon>
    </lineage>
</organism>
<reference evidence="1 2" key="1">
    <citation type="submission" date="2016-10" db="EMBL/GenBank/DDBJ databases">
        <authorList>
            <person name="de Groot N.N."/>
        </authorList>
    </citation>
    <scope>NUCLEOTIDE SEQUENCE [LARGE SCALE GENOMIC DNA]</scope>
    <source>
        <strain evidence="1 2">ML2</strain>
    </source>
</reference>
<dbReference type="EMBL" id="FOVK01000021">
    <property type="protein sequence ID" value="SFO15184.1"/>
    <property type="molecule type" value="Genomic_DNA"/>
</dbReference>
<sequence length="97" mass="11303">MKVYGTAEILIYEEETSNILYSNDTEQIADALYLIEDDGFTGLLDSDNNSFLITFQKDVHTVDKQTIYDKVQEILGQHLIFRYDVDKALKYWIKGEK</sequence>